<keyword evidence="1" id="KW-0472">Membrane</keyword>
<name>A0ABN6ER98_9BACT</name>
<protein>
    <recommendedName>
        <fullName evidence="2">Schlafen AlbA-2 domain-containing protein</fullName>
    </recommendedName>
</protein>
<gene>
    <name evidence="3" type="ORF">PSDVSF_09230</name>
</gene>
<proteinExistence type="predicted"/>
<feature type="transmembrane region" description="Helical" evidence="1">
    <location>
        <begin position="12"/>
        <end position="35"/>
    </location>
</feature>
<feature type="domain" description="Schlafen AlbA-2" evidence="2">
    <location>
        <begin position="379"/>
        <end position="510"/>
    </location>
</feature>
<evidence type="ECO:0000256" key="1">
    <source>
        <dbReference type="SAM" id="Phobius"/>
    </source>
</evidence>
<dbReference type="RefSeq" id="WP_229594170.1">
    <property type="nucleotide sequence ID" value="NZ_AP024485.1"/>
</dbReference>
<dbReference type="PANTHER" id="PTHR30595:SF6">
    <property type="entry name" value="SCHLAFEN ALBA-2 DOMAIN-CONTAINING PROTEIN"/>
    <property type="match status" value="1"/>
</dbReference>
<reference evidence="3" key="1">
    <citation type="journal article" date="2022" name="Arch. Microbiol.">
        <title>Pseudodesulfovibrio sediminis sp. nov., a mesophilic and neutrophilic sulfate-reducing bacterium isolated from sediment of a brackish lake.</title>
        <authorList>
            <person name="Takahashi A."/>
            <person name="Kojima H."/>
            <person name="Watanabe M."/>
            <person name="Fukui M."/>
        </authorList>
    </citation>
    <scope>NUCLEOTIDE SEQUENCE</scope>
    <source>
        <strain evidence="3">SF6</strain>
    </source>
</reference>
<evidence type="ECO:0000259" key="2">
    <source>
        <dbReference type="Pfam" id="PF04326"/>
    </source>
</evidence>
<dbReference type="InterPro" id="IPR007421">
    <property type="entry name" value="Schlafen_AlbA_2_dom"/>
</dbReference>
<organism evidence="3 4">
    <name type="scientific">Pseudodesulfovibrio sediminis</name>
    <dbReference type="NCBI Taxonomy" id="2810563"/>
    <lineage>
        <taxon>Bacteria</taxon>
        <taxon>Pseudomonadati</taxon>
        <taxon>Thermodesulfobacteriota</taxon>
        <taxon>Desulfovibrionia</taxon>
        <taxon>Desulfovibrionales</taxon>
        <taxon>Desulfovibrionaceae</taxon>
    </lineage>
</organism>
<keyword evidence="1" id="KW-1133">Transmembrane helix</keyword>
<dbReference type="InterPro" id="IPR038461">
    <property type="entry name" value="Schlafen_AlbA_2_dom_sf"/>
</dbReference>
<accession>A0ABN6ER98</accession>
<keyword evidence="4" id="KW-1185">Reference proteome</keyword>
<dbReference type="Proteomes" id="UP001053296">
    <property type="component" value="Chromosome"/>
</dbReference>
<dbReference type="Pfam" id="PF04326">
    <property type="entry name" value="SLFN_AlbA_2"/>
    <property type="match status" value="1"/>
</dbReference>
<evidence type="ECO:0000313" key="4">
    <source>
        <dbReference type="Proteomes" id="UP001053296"/>
    </source>
</evidence>
<dbReference type="PANTHER" id="PTHR30595">
    <property type="entry name" value="GLPR-RELATED TRANSCRIPTIONAL REPRESSOR"/>
    <property type="match status" value="1"/>
</dbReference>
<sequence length="522" mass="57502">MSGIKAIRGTKLYSILFYGVIFTVAAIVALGYWGVREIRTDAAVVAVENSARGISGAVTVLLNAVTNSNSEIGNGVIPSLEPADLHKEFQSILDKHPMVSAVMVSDEHGLRYMFTRRAGSVAEMIPKRGDSPTNSWTLYRKDGTRDDKYKGWEYDWDKVDHFLADEFVHLKPEQINWRSSNKFYDSSETWITASSLVESEAGDRLMLSVLFPIDALLSQLAGAERGGAERIFLYWNNGQALPVTGSDTGRVKRDQVSQALEPEKLEDPVIQGAVSQLAAGGAERPFSYTAEGEVWWAYALPLTVFGDTMSLGVAVPRRNIVSSLTSDTFLQFFSTGLILLGAIALFFLHKNRTRIEAIGRRRHMVSTGVELLALVQGGENDQLEFKQTLRFNLKSGKNGREIEHASLKTVAAFLNSDGGTLLIGVADNGEITGFAEDQLDSTDHALLHFNNLVNQSIGAEFSRYINSAIIEVGGIPVLRVHCIPAPVPAILKDGKKEEFYVRSGPASRQLSLSQFYEWLKEH</sequence>
<dbReference type="EMBL" id="AP024485">
    <property type="protein sequence ID" value="BCS87681.1"/>
    <property type="molecule type" value="Genomic_DNA"/>
</dbReference>
<keyword evidence="1" id="KW-0812">Transmembrane</keyword>
<feature type="transmembrane region" description="Helical" evidence="1">
    <location>
        <begin position="329"/>
        <end position="348"/>
    </location>
</feature>
<evidence type="ECO:0000313" key="3">
    <source>
        <dbReference type="EMBL" id="BCS87681.1"/>
    </source>
</evidence>
<dbReference type="Gene3D" id="3.30.950.30">
    <property type="entry name" value="Schlafen, AAA domain"/>
    <property type="match status" value="1"/>
</dbReference>